<dbReference type="PROSITE" id="PS51257">
    <property type="entry name" value="PROKAR_LIPOPROTEIN"/>
    <property type="match status" value="1"/>
</dbReference>
<evidence type="ECO:0000313" key="10">
    <source>
        <dbReference type="Proteomes" id="UP000824130"/>
    </source>
</evidence>
<dbReference type="PANTHER" id="PTHR34296">
    <property type="entry name" value="TRANSCRIPTIONAL ACTIVATOR PROTEIN MED"/>
    <property type="match status" value="1"/>
</dbReference>
<dbReference type="InterPro" id="IPR050957">
    <property type="entry name" value="BMP_lipoprotein"/>
</dbReference>
<keyword evidence="4 7" id="KW-0732">Signal</keyword>
<dbReference type="Gene3D" id="3.40.50.2300">
    <property type="match status" value="2"/>
</dbReference>
<dbReference type="Pfam" id="PF02608">
    <property type="entry name" value="Bmp"/>
    <property type="match status" value="1"/>
</dbReference>
<keyword evidence="6" id="KW-0449">Lipoprotein</keyword>
<dbReference type="SUPFAM" id="SSF53822">
    <property type="entry name" value="Periplasmic binding protein-like I"/>
    <property type="match status" value="1"/>
</dbReference>
<keyword evidence="5" id="KW-0472">Membrane</keyword>
<comment type="caution">
    <text evidence="9">The sequence shown here is derived from an EMBL/GenBank/DDBJ whole genome shotgun (WGS) entry which is preliminary data.</text>
</comment>
<evidence type="ECO:0000313" key="9">
    <source>
        <dbReference type="EMBL" id="HIU96804.1"/>
    </source>
</evidence>
<dbReference type="EMBL" id="DVOB01000191">
    <property type="protein sequence ID" value="HIU96804.1"/>
    <property type="molecule type" value="Genomic_DNA"/>
</dbReference>
<evidence type="ECO:0000256" key="1">
    <source>
        <dbReference type="ARBA" id="ARBA00004193"/>
    </source>
</evidence>
<comment type="similarity">
    <text evidence="2">Belongs to the BMP lipoprotein family.</text>
</comment>
<dbReference type="PANTHER" id="PTHR34296:SF2">
    <property type="entry name" value="ABC TRANSPORTER GUANOSINE-BINDING PROTEIN NUPN"/>
    <property type="match status" value="1"/>
</dbReference>
<sequence>MKRLAIVTTVLVLLAALTGCGGKTEEKAETTEGCEIAMISESADMDGDSFVKATWDSVKSFADQYDMAAKAYEPEEASKESYLASVKEASDDGAKFIVLAGSAFETTAYDVQTAYPDTDFLLVDGVPHDDSSNYATAANMVSVVFAEEEAGYMAGYAAVKEGYTRLGFLGGQEIPAVKRYGYGFVQGAAAAAAEAETKVEMNYRYAGTSGASEDVEKLAAQWYEGGTEVIFVSGGAMTDSVVKAAEKDGGKVIGADLDGGSLSETIIASATKGIDSAVETVLRSYEDGTFVGGTAFNYAAKNDGVMLEMGSSGFSDFSREDYRKMFNQLKNDKIQLKKDTGVDSVSELTGQWVTLKE</sequence>
<dbReference type="InterPro" id="IPR028082">
    <property type="entry name" value="Peripla_BP_I"/>
</dbReference>
<evidence type="ECO:0000259" key="8">
    <source>
        <dbReference type="Pfam" id="PF02608"/>
    </source>
</evidence>
<evidence type="ECO:0000256" key="3">
    <source>
        <dbReference type="ARBA" id="ARBA00022475"/>
    </source>
</evidence>
<dbReference type="Proteomes" id="UP000824130">
    <property type="component" value="Unassembled WGS sequence"/>
</dbReference>
<reference evidence="9" key="1">
    <citation type="submission" date="2020-10" db="EMBL/GenBank/DDBJ databases">
        <authorList>
            <person name="Gilroy R."/>
        </authorList>
    </citation>
    <scope>NUCLEOTIDE SEQUENCE</scope>
    <source>
        <strain evidence="9">ChiSjej4B22-8349</strain>
    </source>
</reference>
<evidence type="ECO:0000256" key="6">
    <source>
        <dbReference type="ARBA" id="ARBA00023288"/>
    </source>
</evidence>
<keyword evidence="3" id="KW-1003">Cell membrane</keyword>
<gene>
    <name evidence="9" type="ORF">IAD25_08915</name>
</gene>
<name>A0A9D1SVK3_9FIRM</name>
<dbReference type="CDD" id="cd06354">
    <property type="entry name" value="PBP1_PrnA-like"/>
    <property type="match status" value="1"/>
</dbReference>
<evidence type="ECO:0000256" key="5">
    <source>
        <dbReference type="ARBA" id="ARBA00023136"/>
    </source>
</evidence>
<accession>A0A9D1SVK3</accession>
<proteinExistence type="inferred from homology"/>
<organism evidence="9 10">
    <name type="scientific">Candidatus Allocopromorpha excrementipullorum</name>
    <dbReference type="NCBI Taxonomy" id="2840743"/>
    <lineage>
        <taxon>Bacteria</taxon>
        <taxon>Bacillati</taxon>
        <taxon>Bacillota</taxon>
        <taxon>Clostridia</taxon>
        <taxon>Eubacteriales</taxon>
        <taxon>Eubacteriaceae</taxon>
        <taxon>Eubacteriaceae incertae sedis</taxon>
        <taxon>Candidatus Allocopromorpha</taxon>
    </lineage>
</organism>
<protein>
    <submittedName>
        <fullName evidence="9">BMP family ABC transporter substrate-binding protein</fullName>
    </submittedName>
</protein>
<dbReference type="GO" id="GO:0005886">
    <property type="term" value="C:plasma membrane"/>
    <property type="evidence" value="ECO:0007669"/>
    <property type="project" value="UniProtKB-SubCell"/>
</dbReference>
<comment type="subcellular location">
    <subcellularLocation>
        <location evidence="1">Cell membrane</location>
        <topology evidence="1">Lipid-anchor</topology>
    </subcellularLocation>
</comment>
<reference evidence="9" key="2">
    <citation type="journal article" date="2021" name="PeerJ">
        <title>Extensive microbial diversity within the chicken gut microbiome revealed by metagenomics and culture.</title>
        <authorList>
            <person name="Gilroy R."/>
            <person name="Ravi A."/>
            <person name="Getino M."/>
            <person name="Pursley I."/>
            <person name="Horton D.L."/>
            <person name="Alikhan N.F."/>
            <person name="Baker D."/>
            <person name="Gharbi K."/>
            <person name="Hall N."/>
            <person name="Watson M."/>
            <person name="Adriaenssens E.M."/>
            <person name="Foster-Nyarko E."/>
            <person name="Jarju S."/>
            <person name="Secka A."/>
            <person name="Antonio M."/>
            <person name="Oren A."/>
            <person name="Chaudhuri R.R."/>
            <person name="La Ragione R."/>
            <person name="Hildebrand F."/>
            <person name="Pallen M.J."/>
        </authorList>
    </citation>
    <scope>NUCLEOTIDE SEQUENCE</scope>
    <source>
        <strain evidence="9">ChiSjej4B22-8349</strain>
    </source>
</reference>
<dbReference type="InterPro" id="IPR003760">
    <property type="entry name" value="PnrA-like"/>
</dbReference>
<evidence type="ECO:0000256" key="4">
    <source>
        <dbReference type="ARBA" id="ARBA00022729"/>
    </source>
</evidence>
<evidence type="ECO:0000256" key="7">
    <source>
        <dbReference type="SAM" id="SignalP"/>
    </source>
</evidence>
<feature type="domain" description="ABC transporter substrate-binding protein PnrA-like" evidence="8">
    <location>
        <begin position="40"/>
        <end position="338"/>
    </location>
</feature>
<feature type="chain" id="PRO_5039336176" evidence="7">
    <location>
        <begin position="22"/>
        <end position="357"/>
    </location>
</feature>
<evidence type="ECO:0000256" key="2">
    <source>
        <dbReference type="ARBA" id="ARBA00008610"/>
    </source>
</evidence>
<dbReference type="AlphaFoldDB" id="A0A9D1SVK3"/>
<feature type="signal peptide" evidence="7">
    <location>
        <begin position="1"/>
        <end position="21"/>
    </location>
</feature>